<accession>A0A1A6C6H0</accession>
<reference evidence="3 4" key="1">
    <citation type="journal article" date="2014" name="Genome Announc.">
        <title>Draft Genome Sequence of the Iron-Oxidizing, Acidophilic, and Halotolerant 'Thiobacillus prosperus' Type Strain DSM 5130.</title>
        <authorList>
            <person name="Ossandon F.J."/>
            <person name="Cardenas J.P."/>
            <person name="Corbett M."/>
            <person name="Quatrini R."/>
            <person name="Holmes D.S."/>
            <person name="Watkin E."/>
        </authorList>
    </citation>
    <scope>NUCLEOTIDE SEQUENCE [LARGE SCALE GENOMIC DNA]</scope>
    <source>
        <strain evidence="3 4">DSM 5130</strain>
    </source>
</reference>
<comment type="caution">
    <text evidence="3">The sequence shown here is derived from an EMBL/GenBank/DDBJ whole genome shotgun (WGS) entry which is preliminary data.</text>
</comment>
<dbReference type="NCBIfam" id="TIGR02258">
    <property type="entry name" value="2_5_ligase"/>
    <property type="match status" value="1"/>
</dbReference>
<feature type="short sequence motif" description="HXTX 2" evidence="2">
    <location>
        <begin position="120"/>
        <end position="123"/>
    </location>
</feature>
<gene>
    <name evidence="3" type="ORF">Thpro_021212</name>
</gene>
<organism evidence="3 4">
    <name type="scientific">Acidihalobacter prosperus</name>
    <dbReference type="NCBI Taxonomy" id="160660"/>
    <lineage>
        <taxon>Bacteria</taxon>
        <taxon>Pseudomonadati</taxon>
        <taxon>Pseudomonadota</taxon>
        <taxon>Gammaproteobacteria</taxon>
        <taxon>Chromatiales</taxon>
        <taxon>Ectothiorhodospiraceae</taxon>
        <taxon>Acidihalobacter</taxon>
    </lineage>
</organism>
<proteinExistence type="inferred from homology"/>
<keyword evidence="3" id="KW-0436">Ligase</keyword>
<dbReference type="RefSeq" id="WP_161489938.1">
    <property type="nucleotide sequence ID" value="NZ_JQSG02000002.1"/>
</dbReference>
<name>A0A1A6C6H0_9GAMM</name>
<dbReference type="EMBL" id="JQSG02000002">
    <property type="protein sequence ID" value="OBS10162.1"/>
    <property type="molecule type" value="Genomic_DNA"/>
</dbReference>
<dbReference type="Pfam" id="PF13563">
    <property type="entry name" value="2_5_RNA_ligase2"/>
    <property type="match status" value="1"/>
</dbReference>
<dbReference type="Gene3D" id="3.90.1140.10">
    <property type="entry name" value="Cyclic phosphodiesterase"/>
    <property type="match status" value="1"/>
</dbReference>
<dbReference type="InterPro" id="IPR009097">
    <property type="entry name" value="Cyclic_Pdiesterase"/>
</dbReference>
<comment type="function">
    <text evidence="2">Hydrolyzes RNA 2',3'-cyclic phosphodiester to an RNA 2'-phosphomonoester.</text>
</comment>
<dbReference type="GO" id="GO:0016874">
    <property type="term" value="F:ligase activity"/>
    <property type="evidence" value="ECO:0007669"/>
    <property type="project" value="UniProtKB-KW"/>
</dbReference>
<dbReference type="GO" id="GO:0004113">
    <property type="term" value="F:2',3'-cyclic-nucleotide 3'-phosphodiesterase activity"/>
    <property type="evidence" value="ECO:0007669"/>
    <property type="project" value="InterPro"/>
</dbReference>
<feature type="active site" description="Proton acceptor" evidence="2">
    <location>
        <position position="120"/>
    </location>
</feature>
<evidence type="ECO:0000256" key="2">
    <source>
        <dbReference type="HAMAP-Rule" id="MF_01940"/>
    </source>
</evidence>
<dbReference type="OrthoDB" id="7061261at2"/>
<keyword evidence="4" id="KW-1185">Reference proteome</keyword>
<dbReference type="AlphaFoldDB" id="A0A1A6C6H0"/>
<dbReference type="PANTHER" id="PTHR35561">
    <property type="entry name" value="RNA 2',3'-CYCLIC PHOSPHODIESTERASE"/>
    <property type="match status" value="1"/>
</dbReference>
<comment type="catalytic activity">
    <reaction evidence="2">
        <text>a 3'-end 2',3'-cyclophospho-ribonucleotide-RNA + H2O = a 3'-end 2'-phospho-ribonucleotide-RNA + H(+)</text>
        <dbReference type="Rhea" id="RHEA:11828"/>
        <dbReference type="Rhea" id="RHEA-COMP:10464"/>
        <dbReference type="Rhea" id="RHEA-COMP:17353"/>
        <dbReference type="ChEBI" id="CHEBI:15377"/>
        <dbReference type="ChEBI" id="CHEBI:15378"/>
        <dbReference type="ChEBI" id="CHEBI:83064"/>
        <dbReference type="ChEBI" id="CHEBI:173113"/>
        <dbReference type="EC" id="3.1.4.58"/>
    </reaction>
</comment>
<dbReference type="Proteomes" id="UP000029273">
    <property type="component" value="Unassembled WGS sequence"/>
</dbReference>
<dbReference type="GO" id="GO:0008664">
    <property type="term" value="F:RNA 2',3'-cyclic 3'-phosphodiesterase activity"/>
    <property type="evidence" value="ECO:0007669"/>
    <property type="project" value="UniProtKB-EC"/>
</dbReference>
<dbReference type="EC" id="3.1.4.58" evidence="2"/>
<feature type="active site" description="Proton donor" evidence="2">
    <location>
        <position position="38"/>
    </location>
</feature>
<dbReference type="InterPro" id="IPR004175">
    <property type="entry name" value="RNA_CPDase"/>
</dbReference>
<evidence type="ECO:0000313" key="3">
    <source>
        <dbReference type="EMBL" id="OBS10162.1"/>
    </source>
</evidence>
<feature type="short sequence motif" description="HXTX 1" evidence="2">
    <location>
        <begin position="38"/>
        <end position="41"/>
    </location>
</feature>
<keyword evidence="1 2" id="KW-0378">Hydrolase</keyword>
<protein>
    <recommendedName>
        <fullName evidence="2">RNA 2',3'-cyclic phosphodiesterase</fullName>
        <shortName evidence="2">RNA 2',3'-CPDase</shortName>
        <ecNumber evidence="2">3.1.4.58</ecNumber>
    </recommendedName>
</protein>
<evidence type="ECO:0000256" key="1">
    <source>
        <dbReference type="ARBA" id="ARBA00022801"/>
    </source>
</evidence>
<dbReference type="PANTHER" id="PTHR35561:SF1">
    <property type="entry name" value="RNA 2',3'-CYCLIC PHOSPHODIESTERASE"/>
    <property type="match status" value="1"/>
</dbReference>
<dbReference type="SUPFAM" id="SSF55144">
    <property type="entry name" value="LigT-like"/>
    <property type="match status" value="1"/>
</dbReference>
<comment type="similarity">
    <text evidence="2">Belongs to the 2H phosphoesterase superfamily. ThpR family.</text>
</comment>
<evidence type="ECO:0000313" key="4">
    <source>
        <dbReference type="Proteomes" id="UP000029273"/>
    </source>
</evidence>
<sequence length="181" mass="19337">MRVFFALLPDEAARRALGDVVAALPPQAGRAVPSANLHLTLVFIGEADPARLACLHARAAGVAFSPIRIRLDWLDGFARSRVWWLGPHAADAALQSLAARLAAALVPCGPMQEERPLRAHVTLSHAAREMPAAARFAPIEWQADAFALMVSRHTPAGVRYEVLARYPQDAGMPLSAGPSVG</sequence>
<dbReference type="HAMAP" id="MF_01940">
    <property type="entry name" value="RNA_CPDase"/>
    <property type="match status" value="1"/>
</dbReference>